<evidence type="ECO:0000256" key="1">
    <source>
        <dbReference type="SAM" id="Phobius"/>
    </source>
</evidence>
<dbReference type="InterPro" id="IPR021279">
    <property type="entry name" value="DUF2721"/>
</dbReference>
<feature type="transmembrane region" description="Helical" evidence="1">
    <location>
        <begin position="85"/>
        <end position="104"/>
    </location>
</feature>
<dbReference type="Pfam" id="PF11026">
    <property type="entry name" value="DUF2721"/>
    <property type="match status" value="1"/>
</dbReference>
<name>A0A7Y0AI29_9BACT</name>
<dbReference type="AlphaFoldDB" id="A0A7Y0AI29"/>
<proteinExistence type="predicted"/>
<sequence>MATITLSSTLGILTAMFTPAVLVSACGSLILTTSQRLSRSLDRQREVAGLLHQPSPPPEALPKAHLLAQLHFAARRAQLLQQVMTMLHLALGMFVGTVFTIGLFELTNSSAAWVIALLSVVGASLLLYASLLLIRESRLAVADVREETQFLLGQG</sequence>
<reference evidence="2 3" key="1">
    <citation type="submission" date="2020-04" db="EMBL/GenBank/DDBJ databases">
        <title>Hymenobacter polaris sp. nov., isolated from Arctic soil.</title>
        <authorList>
            <person name="Dahal R.H."/>
        </authorList>
    </citation>
    <scope>NUCLEOTIDE SEQUENCE [LARGE SCALE GENOMIC DNA]</scope>
    <source>
        <strain evidence="2 3">RP-2-7</strain>
    </source>
</reference>
<gene>
    <name evidence="2" type="ORF">HHL22_20935</name>
</gene>
<protein>
    <submittedName>
        <fullName evidence="2">DUF2721 domain-containing protein</fullName>
    </submittedName>
</protein>
<dbReference type="EMBL" id="JABBGH010000003">
    <property type="protein sequence ID" value="NML67674.1"/>
    <property type="molecule type" value="Genomic_DNA"/>
</dbReference>
<keyword evidence="1" id="KW-0812">Transmembrane</keyword>
<dbReference type="RefSeq" id="WP_169533325.1">
    <property type="nucleotide sequence ID" value="NZ_JABBGH010000003.1"/>
</dbReference>
<organism evidence="2 3">
    <name type="scientific">Hymenobacter polaris</name>
    <dbReference type="NCBI Taxonomy" id="2682546"/>
    <lineage>
        <taxon>Bacteria</taxon>
        <taxon>Pseudomonadati</taxon>
        <taxon>Bacteroidota</taxon>
        <taxon>Cytophagia</taxon>
        <taxon>Cytophagales</taxon>
        <taxon>Hymenobacteraceae</taxon>
        <taxon>Hymenobacter</taxon>
    </lineage>
</organism>
<dbReference type="Proteomes" id="UP000559626">
    <property type="component" value="Unassembled WGS sequence"/>
</dbReference>
<keyword evidence="1" id="KW-0472">Membrane</keyword>
<comment type="caution">
    <text evidence="2">The sequence shown here is derived from an EMBL/GenBank/DDBJ whole genome shotgun (WGS) entry which is preliminary data.</text>
</comment>
<keyword evidence="1" id="KW-1133">Transmembrane helix</keyword>
<feature type="transmembrane region" description="Helical" evidence="1">
    <location>
        <begin position="12"/>
        <end position="31"/>
    </location>
</feature>
<feature type="transmembrane region" description="Helical" evidence="1">
    <location>
        <begin position="110"/>
        <end position="134"/>
    </location>
</feature>
<evidence type="ECO:0000313" key="2">
    <source>
        <dbReference type="EMBL" id="NML67674.1"/>
    </source>
</evidence>
<evidence type="ECO:0000313" key="3">
    <source>
        <dbReference type="Proteomes" id="UP000559626"/>
    </source>
</evidence>
<keyword evidence="3" id="KW-1185">Reference proteome</keyword>
<accession>A0A7Y0AI29</accession>